<feature type="region of interest" description="Disordered" evidence="1">
    <location>
        <begin position="42"/>
        <end position="89"/>
    </location>
</feature>
<accession>A0A8R7PPL4</accession>
<keyword evidence="3" id="KW-1185">Reference proteome</keyword>
<protein>
    <submittedName>
        <fullName evidence="2">Uncharacterized protein</fullName>
    </submittedName>
</protein>
<proteinExistence type="predicted"/>
<evidence type="ECO:0000313" key="3">
    <source>
        <dbReference type="Proteomes" id="UP000015106"/>
    </source>
</evidence>
<evidence type="ECO:0000256" key="1">
    <source>
        <dbReference type="SAM" id="MobiDB-lite"/>
    </source>
</evidence>
<dbReference type="EnsemblPlants" id="TuG1812G0300001075.01.T01">
    <property type="protein sequence ID" value="TuG1812G0300001075.01.T01.cds368815"/>
    <property type="gene ID" value="TuG1812G0300001075.01"/>
</dbReference>
<dbReference type="Gramene" id="TuG1812G0300001075.01.T01">
    <property type="protein sequence ID" value="TuG1812G0300001075.01.T01.cds368815"/>
    <property type="gene ID" value="TuG1812G0300001075.01"/>
</dbReference>
<dbReference type="AlphaFoldDB" id="A0A8R7PPL4"/>
<reference evidence="2" key="2">
    <citation type="submission" date="2018-03" db="EMBL/GenBank/DDBJ databases">
        <title>The Triticum urartu genome reveals the dynamic nature of wheat genome evolution.</title>
        <authorList>
            <person name="Ling H."/>
            <person name="Ma B."/>
            <person name="Shi X."/>
            <person name="Liu H."/>
            <person name="Dong L."/>
            <person name="Sun H."/>
            <person name="Cao Y."/>
            <person name="Gao Q."/>
            <person name="Zheng S."/>
            <person name="Li Y."/>
            <person name="Yu Y."/>
            <person name="Du H."/>
            <person name="Qi M."/>
            <person name="Li Y."/>
            <person name="Yu H."/>
            <person name="Cui Y."/>
            <person name="Wang N."/>
            <person name="Chen C."/>
            <person name="Wu H."/>
            <person name="Zhao Y."/>
            <person name="Zhang J."/>
            <person name="Li Y."/>
            <person name="Zhou W."/>
            <person name="Zhang B."/>
            <person name="Hu W."/>
            <person name="Eijk M."/>
            <person name="Tang J."/>
            <person name="Witsenboer H."/>
            <person name="Zhao S."/>
            <person name="Li Z."/>
            <person name="Zhang A."/>
            <person name="Wang D."/>
            <person name="Liang C."/>
        </authorList>
    </citation>
    <scope>NUCLEOTIDE SEQUENCE [LARGE SCALE GENOMIC DNA]</scope>
    <source>
        <strain evidence="2">cv. G1812</strain>
    </source>
</reference>
<name>A0A8R7PPL4_TRIUA</name>
<sequence>MVIKDNWEEKHRFFARIKKGGDRKQMFRVIFRSSKTETTLTLKDQSVRTTTATAPLVSYPQPPQHSEMEDHSGQSRHHACGFSAARRPW</sequence>
<reference evidence="3" key="1">
    <citation type="journal article" date="2013" name="Nature">
        <title>Draft genome of the wheat A-genome progenitor Triticum urartu.</title>
        <authorList>
            <person name="Ling H.Q."/>
            <person name="Zhao S."/>
            <person name="Liu D."/>
            <person name="Wang J."/>
            <person name="Sun H."/>
            <person name="Zhang C."/>
            <person name="Fan H."/>
            <person name="Li D."/>
            <person name="Dong L."/>
            <person name="Tao Y."/>
            <person name="Gao C."/>
            <person name="Wu H."/>
            <person name="Li Y."/>
            <person name="Cui Y."/>
            <person name="Guo X."/>
            <person name="Zheng S."/>
            <person name="Wang B."/>
            <person name="Yu K."/>
            <person name="Liang Q."/>
            <person name="Yang W."/>
            <person name="Lou X."/>
            <person name="Chen J."/>
            <person name="Feng M."/>
            <person name="Jian J."/>
            <person name="Zhang X."/>
            <person name="Luo G."/>
            <person name="Jiang Y."/>
            <person name="Liu J."/>
            <person name="Wang Z."/>
            <person name="Sha Y."/>
            <person name="Zhang B."/>
            <person name="Wu H."/>
            <person name="Tang D."/>
            <person name="Shen Q."/>
            <person name="Xue P."/>
            <person name="Zou S."/>
            <person name="Wang X."/>
            <person name="Liu X."/>
            <person name="Wang F."/>
            <person name="Yang Y."/>
            <person name="An X."/>
            <person name="Dong Z."/>
            <person name="Zhang K."/>
            <person name="Zhang X."/>
            <person name="Luo M.C."/>
            <person name="Dvorak J."/>
            <person name="Tong Y."/>
            <person name="Wang J."/>
            <person name="Yang H."/>
            <person name="Li Z."/>
            <person name="Wang D."/>
            <person name="Zhang A."/>
            <person name="Wang J."/>
        </authorList>
    </citation>
    <scope>NUCLEOTIDE SEQUENCE</scope>
    <source>
        <strain evidence="3">cv. G1812</strain>
    </source>
</reference>
<feature type="compositionally biased region" description="Polar residues" evidence="1">
    <location>
        <begin position="42"/>
        <end position="53"/>
    </location>
</feature>
<dbReference type="Proteomes" id="UP000015106">
    <property type="component" value="Chromosome 3"/>
</dbReference>
<evidence type="ECO:0000313" key="2">
    <source>
        <dbReference type="EnsemblPlants" id="TuG1812G0300001075.01.T01.cds368815"/>
    </source>
</evidence>
<reference evidence="2" key="3">
    <citation type="submission" date="2022-06" db="UniProtKB">
        <authorList>
            <consortium name="EnsemblPlants"/>
        </authorList>
    </citation>
    <scope>IDENTIFICATION</scope>
</reference>
<organism evidence="2 3">
    <name type="scientific">Triticum urartu</name>
    <name type="common">Red wild einkorn</name>
    <name type="synonym">Crithodium urartu</name>
    <dbReference type="NCBI Taxonomy" id="4572"/>
    <lineage>
        <taxon>Eukaryota</taxon>
        <taxon>Viridiplantae</taxon>
        <taxon>Streptophyta</taxon>
        <taxon>Embryophyta</taxon>
        <taxon>Tracheophyta</taxon>
        <taxon>Spermatophyta</taxon>
        <taxon>Magnoliopsida</taxon>
        <taxon>Liliopsida</taxon>
        <taxon>Poales</taxon>
        <taxon>Poaceae</taxon>
        <taxon>BOP clade</taxon>
        <taxon>Pooideae</taxon>
        <taxon>Triticodae</taxon>
        <taxon>Triticeae</taxon>
        <taxon>Triticinae</taxon>
        <taxon>Triticum</taxon>
    </lineage>
</organism>